<organism evidence="2 4">
    <name type="scientific">Tritrichomonas musculus</name>
    <dbReference type="NCBI Taxonomy" id="1915356"/>
    <lineage>
        <taxon>Eukaryota</taxon>
        <taxon>Metamonada</taxon>
        <taxon>Parabasalia</taxon>
        <taxon>Tritrichomonadida</taxon>
        <taxon>Tritrichomonadidae</taxon>
        <taxon>Tritrichomonas</taxon>
    </lineage>
</organism>
<reference evidence="2 4" key="1">
    <citation type="submission" date="2024-04" db="EMBL/GenBank/DDBJ databases">
        <title>Tritrichomonas musculus Genome.</title>
        <authorList>
            <person name="Alves-Ferreira E."/>
            <person name="Grigg M."/>
            <person name="Lorenzi H."/>
            <person name="Galac M."/>
        </authorList>
    </citation>
    <scope>NUCLEOTIDE SEQUENCE [LARGE SCALE GENOMIC DNA]</scope>
    <source>
        <strain evidence="2 4">EAF2021</strain>
    </source>
</reference>
<evidence type="ECO:0000313" key="4">
    <source>
        <dbReference type="Proteomes" id="UP001470230"/>
    </source>
</evidence>
<dbReference type="Gene3D" id="1.25.40.420">
    <property type="match status" value="1"/>
</dbReference>
<feature type="domain" description="F5/8 type C" evidence="1">
    <location>
        <begin position="298"/>
        <end position="420"/>
    </location>
</feature>
<keyword evidence="4" id="KW-1185">Reference proteome</keyword>
<dbReference type="SUPFAM" id="SSF49785">
    <property type="entry name" value="Galactose-binding domain-like"/>
    <property type="match status" value="1"/>
</dbReference>
<dbReference type="EMBL" id="JAPFFF010000031">
    <property type="protein sequence ID" value="KAK8845202.1"/>
    <property type="molecule type" value="Genomic_DNA"/>
</dbReference>
<evidence type="ECO:0000313" key="3">
    <source>
        <dbReference type="EMBL" id="KAK8845202.1"/>
    </source>
</evidence>
<dbReference type="InterPro" id="IPR000421">
    <property type="entry name" value="FA58C"/>
</dbReference>
<gene>
    <name evidence="3" type="ORF">M9Y10_021385</name>
    <name evidence="2" type="ORF">M9Y10_031234</name>
</gene>
<comment type="caution">
    <text evidence="2">The sequence shown here is derived from an EMBL/GenBank/DDBJ whole genome shotgun (WGS) entry which is preliminary data.</text>
</comment>
<accession>A0ABR2GME6</accession>
<name>A0ABR2GME6_9EUKA</name>
<dbReference type="EMBL" id="JAPFFF010000415">
    <property type="protein sequence ID" value="KAK8834410.1"/>
    <property type="molecule type" value="Genomic_DNA"/>
</dbReference>
<dbReference type="Pfam" id="PF00754">
    <property type="entry name" value="F5_F8_type_C"/>
    <property type="match status" value="1"/>
</dbReference>
<sequence>MESIVEYYLSNTNLNEVPFDKYEPDFTFIVNGKPYPTNRIVADILSPIIRQLHFSDETIDQYTINTDDNSESEDYFSDFLNLPNLRTVQIDSNRQKMYSKYFYILGNTDECFRVQPELLENLTPSNVVSVLKKFVKIDTKKSSRINEAVKFASAHFEELNKDEVASLDAGIIEKIVSNEDLKIDDEDSLLQFAMKMYESDRSFSFLFEHVLFTNVSEKCLESFIALFDIDDLTSDIWRQICDRLFESKCDSKSDSQRYNKHEIVKEFNNSQGKEFQGIMRHLTDETGGNIHDNGTIEITSNSVYSSSFAPRNCVDYENTNYYMTKEEGNDAFICFDFKEKSVQLTDYSIKTCDNAPGTYHLKNWAIEVSDDGKKWDEVDNHKNDSTMNKRYITCTFNIQTKTGFHRFVRLRQTGESWYNSGNHTRFLFHQIEFYGKIKIPTK</sequence>
<proteinExistence type="predicted"/>
<dbReference type="Gene3D" id="2.60.120.260">
    <property type="entry name" value="Galactose-binding domain-like"/>
    <property type="match status" value="1"/>
</dbReference>
<dbReference type="Proteomes" id="UP001470230">
    <property type="component" value="Unassembled WGS sequence"/>
</dbReference>
<evidence type="ECO:0000313" key="2">
    <source>
        <dbReference type="EMBL" id="KAK8834410.1"/>
    </source>
</evidence>
<dbReference type="InterPro" id="IPR008979">
    <property type="entry name" value="Galactose-bd-like_sf"/>
</dbReference>
<evidence type="ECO:0000259" key="1">
    <source>
        <dbReference type="Pfam" id="PF00754"/>
    </source>
</evidence>
<protein>
    <recommendedName>
        <fullName evidence="1">F5/8 type C domain-containing protein</fullName>
    </recommendedName>
</protein>